<dbReference type="EMBL" id="JAFEMO010000004">
    <property type="protein sequence ID" value="KAH7572134.1"/>
    <property type="molecule type" value="Genomic_DNA"/>
</dbReference>
<keyword evidence="1" id="KW-0472">Membrane</keyword>
<reference evidence="2 3" key="1">
    <citation type="submission" date="2021-02" db="EMBL/GenBank/DDBJ databases">
        <title>Plant Genome Project.</title>
        <authorList>
            <person name="Zhang R.-G."/>
        </authorList>
    </citation>
    <scope>NUCLEOTIDE SEQUENCE [LARGE SCALE GENOMIC DNA]</scope>
    <source>
        <tissue evidence="2">Leaves</tissue>
    </source>
</reference>
<evidence type="ECO:0000256" key="1">
    <source>
        <dbReference type="SAM" id="Phobius"/>
    </source>
</evidence>
<accession>A0ABQ8I676</accession>
<keyword evidence="3" id="KW-1185">Reference proteome</keyword>
<name>A0ABQ8I676_9ROSI</name>
<feature type="transmembrane region" description="Helical" evidence="1">
    <location>
        <begin position="94"/>
        <end position="112"/>
    </location>
</feature>
<dbReference type="Proteomes" id="UP000827721">
    <property type="component" value="Unassembled WGS sequence"/>
</dbReference>
<protein>
    <submittedName>
        <fullName evidence="2">Uncharacterized protein</fullName>
    </submittedName>
</protein>
<proteinExistence type="predicted"/>
<gene>
    <name evidence="2" type="ORF">JRO89_XS04G0208200</name>
</gene>
<keyword evidence="1" id="KW-0812">Transmembrane</keyword>
<keyword evidence="1" id="KW-1133">Transmembrane helix</keyword>
<comment type="caution">
    <text evidence="2">The sequence shown here is derived from an EMBL/GenBank/DDBJ whole genome shotgun (WGS) entry which is preliminary data.</text>
</comment>
<organism evidence="2 3">
    <name type="scientific">Xanthoceras sorbifolium</name>
    <dbReference type="NCBI Taxonomy" id="99658"/>
    <lineage>
        <taxon>Eukaryota</taxon>
        <taxon>Viridiplantae</taxon>
        <taxon>Streptophyta</taxon>
        <taxon>Embryophyta</taxon>
        <taxon>Tracheophyta</taxon>
        <taxon>Spermatophyta</taxon>
        <taxon>Magnoliopsida</taxon>
        <taxon>eudicotyledons</taxon>
        <taxon>Gunneridae</taxon>
        <taxon>Pentapetalae</taxon>
        <taxon>rosids</taxon>
        <taxon>malvids</taxon>
        <taxon>Sapindales</taxon>
        <taxon>Sapindaceae</taxon>
        <taxon>Xanthoceroideae</taxon>
        <taxon>Xanthoceras</taxon>
    </lineage>
</organism>
<evidence type="ECO:0000313" key="2">
    <source>
        <dbReference type="EMBL" id="KAH7572134.1"/>
    </source>
</evidence>
<evidence type="ECO:0000313" key="3">
    <source>
        <dbReference type="Proteomes" id="UP000827721"/>
    </source>
</evidence>
<sequence length="113" mass="12897">MWYTEKLRNSEHQLREFLVSFHVNEKHDSTNPRKGCTAIVKALRLELFVVLVEMQVNKSHPLANILKLANSPFVLPKDEILAESKFAAPTITKLIPISFNTGFGSILLMLMLY</sequence>